<feature type="transmembrane region" description="Helical" evidence="2">
    <location>
        <begin position="72"/>
        <end position="95"/>
    </location>
</feature>
<keyword evidence="2" id="KW-0472">Membrane</keyword>
<dbReference type="AlphaFoldDB" id="A0A194W6C2"/>
<dbReference type="EMBL" id="CM003104">
    <property type="protein sequence ID" value="KUI71628.1"/>
    <property type="molecule type" value="Genomic_DNA"/>
</dbReference>
<reference evidence="3" key="1">
    <citation type="submission" date="2014-12" db="EMBL/GenBank/DDBJ databases">
        <title>Genome Sequence of Valsa Canker Pathogens Uncovers a Specific Adaption of Colonization on Woody Bark.</title>
        <authorList>
            <person name="Yin Z."/>
            <person name="Liu H."/>
            <person name="Gao X."/>
            <person name="Li Z."/>
            <person name="Song N."/>
            <person name="Ke X."/>
            <person name="Dai Q."/>
            <person name="Wu Y."/>
            <person name="Sun Y."/>
            <person name="Xu J.-R."/>
            <person name="Kang Z.K."/>
            <person name="Wang L."/>
            <person name="Huang L."/>
        </authorList>
    </citation>
    <scope>NUCLEOTIDE SEQUENCE [LARGE SCALE GENOMIC DNA]</scope>
    <source>
        <strain evidence="3">03-8</strain>
    </source>
</reference>
<feature type="transmembrane region" description="Helical" evidence="2">
    <location>
        <begin position="122"/>
        <end position="143"/>
    </location>
</feature>
<feature type="transmembrane region" description="Helical" evidence="2">
    <location>
        <begin position="566"/>
        <end position="592"/>
    </location>
</feature>
<sequence>MDRISLRRLSRDSLDVTSPEDDQVSKNFDELSQVRKASPTTGSKDVGMVGDLESSYAPPAHIEKAPSSRLSYYYTAGSALLVALPFIFLAIWQAYIGPGTFTTHLTPHTIGGRFTQTKAKTIDFVCSALLGPLLLVALNWYWFSITRVTIVSDSSANATSLIALVQASHTDSGSYNPFKFLTFIRTGRVKMMLLGLLVLLSAIAQTCLSNFIAYEAFDVSDGTASELPLRSLLTGLDEVTRARPPETLPTFPPGYDFSSTQVATYVGDATAVLSSIAYQNATEKLSNDTYVGLNATQDSLDAVDSRIIRLEGVPGYRMEIDCQAAPPTTLSAMDFAGNSVMIHCNVGNNNNLFSASYPGQMSILTSGEDDSVYPWVGFYGWDQAYLGSMMAGNWSRSARTSIYGNITFKAFNMTQFGFNGDKSTMSAFGFACNVSRETGSVNLTRGSDSTWTRETESWSGETSPVKMLIADWQLALNYHSPVDIGGMPGLGQPLQDTAWPSESYTDANGEITLNARTNVLNYLYAVGEFERLAYETRNANASLHNGTTSYAQTVKAIGSKQVYRIVYVPIILLVGLICVSLAALITFSLLVTDIKRGTASVKTWQQVGTVQLLADSIAGLKHDPVVEDMHRAGEGGAEKIARGYKVRYEALPGKRNVLKADSPTKGNGGSWGMATGA</sequence>
<dbReference type="OrthoDB" id="2840209at2759"/>
<feature type="compositionally biased region" description="Basic and acidic residues" evidence="1">
    <location>
        <begin position="23"/>
        <end position="33"/>
    </location>
</feature>
<feature type="region of interest" description="Disordered" evidence="1">
    <location>
        <begin position="1"/>
        <end position="46"/>
    </location>
</feature>
<keyword evidence="2" id="KW-1133">Transmembrane helix</keyword>
<protein>
    <submittedName>
        <fullName evidence="3">Uncharacterized protein</fullName>
    </submittedName>
</protein>
<dbReference type="Proteomes" id="UP000078559">
    <property type="component" value="Chromosome 7"/>
</dbReference>
<feature type="transmembrane region" description="Helical" evidence="2">
    <location>
        <begin position="193"/>
        <end position="214"/>
    </location>
</feature>
<accession>A0A194W6C2</accession>
<name>A0A194W6C2_CYTMA</name>
<keyword evidence="4" id="KW-1185">Reference proteome</keyword>
<proteinExistence type="predicted"/>
<evidence type="ECO:0000313" key="4">
    <source>
        <dbReference type="Proteomes" id="UP000078559"/>
    </source>
</evidence>
<evidence type="ECO:0000313" key="3">
    <source>
        <dbReference type="EMBL" id="KUI71628.1"/>
    </source>
</evidence>
<feature type="compositionally biased region" description="Basic and acidic residues" evidence="1">
    <location>
        <begin position="1"/>
        <end position="14"/>
    </location>
</feature>
<evidence type="ECO:0000256" key="1">
    <source>
        <dbReference type="SAM" id="MobiDB-lite"/>
    </source>
</evidence>
<evidence type="ECO:0000256" key="2">
    <source>
        <dbReference type="SAM" id="Phobius"/>
    </source>
</evidence>
<gene>
    <name evidence="3" type="ORF">VM1G_07115</name>
</gene>
<organism evidence="3 4">
    <name type="scientific">Cytospora mali</name>
    <name type="common">Apple Valsa canker fungus</name>
    <name type="synonym">Valsa mali</name>
    <dbReference type="NCBI Taxonomy" id="578113"/>
    <lineage>
        <taxon>Eukaryota</taxon>
        <taxon>Fungi</taxon>
        <taxon>Dikarya</taxon>
        <taxon>Ascomycota</taxon>
        <taxon>Pezizomycotina</taxon>
        <taxon>Sordariomycetes</taxon>
        <taxon>Sordariomycetidae</taxon>
        <taxon>Diaporthales</taxon>
        <taxon>Cytosporaceae</taxon>
        <taxon>Cytospora</taxon>
    </lineage>
</organism>
<keyword evidence="2" id="KW-0812">Transmembrane</keyword>